<gene>
    <name evidence="9" type="ORF">B1R32_108137</name>
</gene>
<keyword evidence="10" id="KW-1185">Reference proteome</keyword>
<keyword evidence="5 7" id="KW-1133">Transmembrane helix</keyword>
<comment type="caution">
    <text evidence="9">The sequence shown here is derived from an EMBL/GenBank/DDBJ whole genome shotgun (WGS) entry which is preliminary data.</text>
</comment>
<dbReference type="SUPFAM" id="SSF161098">
    <property type="entry name" value="MetI-like"/>
    <property type="match status" value="1"/>
</dbReference>
<dbReference type="CDD" id="cd06261">
    <property type="entry name" value="TM_PBP2"/>
    <property type="match status" value="1"/>
</dbReference>
<feature type="domain" description="ABC transmembrane type-1" evidence="8">
    <location>
        <begin position="126"/>
        <end position="347"/>
    </location>
</feature>
<feature type="transmembrane region" description="Helical" evidence="7">
    <location>
        <begin position="163"/>
        <end position="183"/>
    </location>
</feature>
<evidence type="ECO:0000256" key="7">
    <source>
        <dbReference type="RuleBase" id="RU363032"/>
    </source>
</evidence>
<comment type="similarity">
    <text evidence="7">Belongs to the binding-protein-dependent transport system permease family.</text>
</comment>
<dbReference type="FunCoup" id="A0A2S8ST17">
    <property type="interactions" value="152"/>
</dbReference>
<dbReference type="Gene3D" id="1.10.3720.10">
    <property type="entry name" value="MetI-like"/>
    <property type="match status" value="1"/>
</dbReference>
<protein>
    <submittedName>
        <fullName evidence="9">Peptide/nickel transport system permease protein</fullName>
    </submittedName>
</protein>
<dbReference type="Proteomes" id="UP000237684">
    <property type="component" value="Unassembled WGS sequence"/>
</dbReference>
<organism evidence="9 10">
    <name type="scientific">Abditibacterium utsteinense</name>
    <dbReference type="NCBI Taxonomy" id="1960156"/>
    <lineage>
        <taxon>Bacteria</taxon>
        <taxon>Pseudomonadati</taxon>
        <taxon>Abditibacteriota</taxon>
        <taxon>Abditibacteriia</taxon>
        <taxon>Abditibacteriales</taxon>
        <taxon>Abditibacteriaceae</taxon>
        <taxon>Abditibacterium</taxon>
    </lineage>
</organism>
<dbReference type="Pfam" id="PF00528">
    <property type="entry name" value="BPD_transp_1"/>
    <property type="match status" value="1"/>
</dbReference>
<dbReference type="AlphaFoldDB" id="A0A2S8ST17"/>
<dbReference type="InterPro" id="IPR045621">
    <property type="entry name" value="BPD_transp_1_N"/>
</dbReference>
<dbReference type="PANTHER" id="PTHR30465">
    <property type="entry name" value="INNER MEMBRANE ABC TRANSPORTER"/>
    <property type="match status" value="1"/>
</dbReference>
<dbReference type="InParanoid" id="A0A2S8ST17"/>
<sequence length="358" mass="39499">MKGALRVVTPVAISPSFFVEMRLALVFSFPMLKFILRRILAAIPLLLASTLLAFAVIQLAPGDFLTKFQGQPGIRQETLDAMREQFGLTQPWYVQYLKWLWNVLHGNFGYSFDKKAPVFTLIGQKVYYTLLLALTSMLMSWIIAIPLGVLIARKRNGFLDRFANFWAFAGISLPGFFMALLAMRYAQQTGYFPVGGATSAPSATSGGYESLSHWGKILDTGWHLFLPTLVLGVRGVAGLMRQMRGNILDVLGENYVLAARARGLSERKVIWKHAFRNSINPLITLLGYEISGLLAGAALVEAVMSWPGLGLMLLDAVQAEDLYLAVGSLVMGTILLITGNLIADILLAYADPRIRYDS</sequence>
<keyword evidence="3" id="KW-1003">Cell membrane</keyword>
<accession>A0A2S8ST17</accession>
<evidence type="ECO:0000256" key="3">
    <source>
        <dbReference type="ARBA" id="ARBA00022475"/>
    </source>
</evidence>
<feature type="transmembrane region" description="Helical" evidence="7">
    <location>
        <begin position="39"/>
        <end position="60"/>
    </location>
</feature>
<feature type="transmembrane region" description="Helical" evidence="7">
    <location>
        <begin position="282"/>
        <end position="303"/>
    </location>
</feature>
<evidence type="ECO:0000259" key="8">
    <source>
        <dbReference type="PROSITE" id="PS50928"/>
    </source>
</evidence>
<dbReference type="InterPro" id="IPR000515">
    <property type="entry name" value="MetI-like"/>
</dbReference>
<dbReference type="Pfam" id="PF19300">
    <property type="entry name" value="BPD_transp_1_N"/>
    <property type="match status" value="1"/>
</dbReference>
<feature type="transmembrane region" description="Helical" evidence="7">
    <location>
        <begin position="221"/>
        <end position="240"/>
    </location>
</feature>
<name>A0A2S8ST17_9BACT</name>
<dbReference type="RefSeq" id="WP_202973486.1">
    <property type="nucleotide sequence ID" value="NZ_NIGF01000008.1"/>
</dbReference>
<dbReference type="GO" id="GO:0005886">
    <property type="term" value="C:plasma membrane"/>
    <property type="evidence" value="ECO:0007669"/>
    <property type="project" value="UniProtKB-SubCell"/>
</dbReference>
<feature type="transmembrane region" description="Helical" evidence="7">
    <location>
        <begin position="126"/>
        <end position="151"/>
    </location>
</feature>
<evidence type="ECO:0000313" key="9">
    <source>
        <dbReference type="EMBL" id="PQV63926.1"/>
    </source>
</evidence>
<evidence type="ECO:0000256" key="1">
    <source>
        <dbReference type="ARBA" id="ARBA00004651"/>
    </source>
</evidence>
<reference evidence="9 10" key="1">
    <citation type="journal article" date="2018" name="Syst. Appl. Microbiol.">
        <title>Abditibacterium utsteinense sp. nov., the first cultivated member of candidate phylum FBP, isolated from ice-free Antarctic soil samples.</title>
        <authorList>
            <person name="Tahon G."/>
            <person name="Tytgat B."/>
            <person name="Lebbe L."/>
            <person name="Carlier A."/>
            <person name="Willems A."/>
        </authorList>
    </citation>
    <scope>NUCLEOTIDE SEQUENCE [LARGE SCALE GENOMIC DNA]</scope>
    <source>
        <strain evidence="9 10">LMG 29911</strain>
    </source>
</reference>
<dbReference type="EMBL" id="NIGF01000008">
    <property type="protein sequence ID" value="PQV63926.1"/>
    <property type="molecule type" value="Genomic_DNA"/>
</dbReference>
<evidence type="ECO:0000256" key="6">
    <source>
        <dbReference type="ARBA" id="ARBA00023136"/>
    </source>
</evidence>
<dbReference type="GO" id="GO:0055085">
    <property type="term" value="P:transmembrane transport"/>
    <property type="evidence" value="ECO:0007669"/>
    <property type="project" value="InterPro"/>
</dbReference>
<evidence type="ECO:0000256" key="2">
    <source>
        <dbReference type="ARBA" id="ARBA00022448"/>
    </source>
</evidence>
<comment type="subcellular location">
    <subcellularLocation>
        <location evidence="1 7">Cell membrane</location>
        <topology evidence="1 7">Multi-pass membrane protein</topology>
    </subcellularLocation>
</comment>
<keyword evidence="6 7" id="KW-0472">Membrane</keyword>
<proteinExistence type="inferred from homology"/>
<dbReference type="PANTHER" id="PTHR30465:SF0">
    <property type="entry name" value="OLIGOPEPTIDE TRANSPORT SYSTEM PERMEASE PROTEIN APPB"/>
    <property type="match status" value="1"/>
</dbReference>
<keyword evidence="2 7" id="KW-0813">Transport</keyword>
<feature type="transmembrane region" description="Helical" evidence="7">
    <location>
        <begin position="12"/>
        <end position="32"/>
    </location>
</feature>
<evidence type="ECO:0000313" key="10">
    <source>
        <dbReference type="Proteomes" id="UP000237684"/>
    </source>
</evidence>
<evidence type="ECO:0000256" key="4">
    <source>
        <dbReference type="ARBA" id="ARBA00022692"/>
    </source>
</evidence>
<evidence type="ECO:0000256" key="5">
    <source>
        <dbReference type="ARBA" id="ARBA00022989"/>
    </source>
</evidence>
<dbReference type="InterPro" id="IPR035906">
    <property type="entry name" value="MetI-like_sf"/>
</dbReference>
<dbReference type="PROSITE" id="PS50928">
    <property type="entry name" value="ABC_TM1"/>
    <property type="match status" value="1"/>
</dbReference>
<feature type="transmembrane region" description="Helical" evidence="7">
    <location>
        <begin position="323"/>
        <end position="350"/>
    </location>
</feature>
<keyword evidence="4 7" id="KW-0812">Transmembrane</keyword>